<gene>
    <name evidence="2" type="ORF">KEM10_16170</name>
</gene>
<organism evidence="2 3">
    <name type="scientific">Carboxylicivirga linearis</name>
    <dbReference type="NCBI Taxonomy" id="1628157"/>
    <lineage>
        <taxon>Bacteria</taxon>
        <taxon>Pseudomonadati</taxon>
        <taxon>Bacteroidota</taxon>
        <taxon>Bacteroidia</taxon>
        <taxon>Marinilabiliales</taxon>
        <taxon>Marinilabiliaceae</taxon>
        <taxon>Carboxylicivirga</taxon>
    </lineage>
</organism>
<evidence type="ECO:0000259" key="1">
    <source>
        <dbReference type="PROSITE" id="PS01124"/>
    </source>
</evidence>
<dbReference type="Pfam" id="PF20240">
    <property type="entry name" value="DUF6597"/>
    <property type="match status" value="1"/>
</dbReference>
<evidence type="ECO:0000313" key="2">
    <source>
        <dbReference type="EMBL" id="MBS2099827.1"/>
    </source>
</evidence>
<dbReference type="EMBL" id="JAGUCO010000015">
    <property type="protein sequence ID" value="MBS2099827.1"/>
    <property type="molecule type" value="Genomic_DNA"/>
</dbReference>
<name>A0ABS5JY54_9BACT</name>
<dbReference type="PROSITE" id="PS01124">
    <property type="entry name" value="HTH_ARAC_FAMILY_2"/>
    <property type="match status" value="1"/>
</dbReference>
<dbReference type="Pfam" id="PF12833">
    <property type="entry name" value="HTH_18"/>
    <property type="match status" value="1"/>
</dbReference>
<dbReference type="SMART" id="SM00342">
    <property type="entry name" value="HTH_ARAC"/>
    <property type="match status" value="1"/>
</dbReference>
<accession>A0ABS5JY54</accession>
<comment type="caution">
    <text evidence="2">The sequence shown here is derived from an EMBL/GenBank/DDBJ whole genome shotgun (WGS) entry which is preliminary data.</text>
</comment>
<keyword evidence="3" id="KW-1185">Reference proteome</keyword>
<evidence type="ECO:0000313" key="3">
    <source>
        <dbReference type="Proteomes" id="UP000708576"/>
    </source>
</evidence>
<sequence length="255" mass="29807">MLLLLGMFWDYKERYPKGILSDFVHCFWQYKNVDSEIQYSILPDGFFEVIAEFDTNGLMGVKLKGLWTKPKPVTISSSIIVFGVRLKLSAAEYLMDESIRTLLNTTRSLPFDFWNIDTYLDKGFDMFIEDLSNLLTEKLKNGKEVDARKVKLFNLVYENISQSVEEISDYVGWSSRQINRYFNNQLGCQLKEVLNIVRCQTTFKYIADGIYTAQKGFYDQSHFIKEIKRYCGVTPKELNKNENDRFLQLSTISDK</sequence>
<dbReference type="Gene3D" id="1.10.10.60">
    <property type="entry name" value="Homeodomain-like"/>
    <property type="match status" value="1"/>
</dbReference>
<reference evidence="2 3" key="1">
    <citation type="journal article" date="2015" name="Int. J. Syst. Evol. Microbiol.">
        <title>Carboxylicivirga linearis sp. nov., isolated from a sea cucumber culture pond.</title>
        <authorList>
            <person name="Wang F.Q."/>
            <person name="Zhou Y.X."/>
            <person name="Lin X.Z."/>
            <person name="Chen G.J."/>
            <person name="Du Z.J."/>
        </authorList>
    </citation>
    <scope>NUCLEOTIDE SEQUENCE [LARGE SCALE GENOMIC DNA]</scope>
    <source>
        <strain evidence="2 3">FB218</strain>
    </source>
</reference>
<feature type="domain" description="HTH araC/xylS-type" evidence="1">
    <location>
        <begin position="150"/>
        <end position="241"/>
    </location>
</feature>
<proteinExistence type="predicted"/>
<dbReference type="InterPro" id="IPR018060">
    <property type="entry name" value="HTH_AraC"/>
</dbReference>
<dbReference type="RefSeq" id="WP_212217068.1">
    <property type="nucleotide sequence ID" value="NZ_JAGUCO010000015.1"/>
</dbReference>
<dbReference type="InterPro" id="IPR046532">
    <property type="entry name" value="DUF6597"/>
</dbReference>
<dbReference type="Proteomes" id="UP000708576">
    <property type="component" value="Unassembled WGS sequence"/>
</dbReference>
<protein>
    <submittedName>
        <fullName evidence="2">Helix-turn-helix domain-containing protein</fullName>
    </submittedName>
</protein>